<sequence length="188" mass="21190">MQNNNKTVVGSYDRREEALDVVQRLKNDGYQKQDIILYGNQSVSNSIGDHEGVNVTAGTGANTDARNDTQVDDESLWDKIKGAFSTDTYDENERSQTADYDQDNDVLYPYRDDIRDGKIVVAVDNFRGEDVTQYNSVRDVESDIPSSDTIPNPDTNRKTDTDLTDDLLDDTTEPMGKTRIYEDEDKGI</sequence>
<accession>A0A2T0W9A3</accession>
<evidence type="ECO:0000313" key="3">
    <source>
        <dbReference type="Proteomes" id="UP000238205"/>
    </source>
</evidence>
<evidence type="ECO:0000313" key="2">
    <source>
        <dbReference type="EMBL" id="PRY83295.1"/>
    </source>
</evidence>
<keyword evidence="3" id="KW-1185">Reference proteome</keyword>
<protein>
    <submittedName>
        <fullName evidence="2">Heat induced stress protein YflT</fullName>
    </submittedName>
</protein>
<evidence type="ECO:0000256" key="1">
    <source>
        <dbReference type="SAM" id="MobiDB-lite"/>
    </source>
</evidence>
<dbReference type="Proteomes" id="UP000238205">
    <property type="component" value="Unassembled WGS sequence"/>
</dbReference>
<dbReference type="AlphaFoldDB" id="A0A2T0W9A3"/>
<organism evidence="2 3">
    <name type="scientific">Alkalibacterium olivapovliticus</name>
    <dbReference type="NCBI Taxonomy" id="99907"/>
    <lineage>
        <taxon>Bacteria</taxon>
        <taxon>Bacillati</taxon>
        <taxon>Bacillota</taxon>
        <taxon>Bacilli</taxon>
        <taxon>Lactobacillales</taxon>
        <taxon>Carnobacteriaceae</taxon>
        <taxon>Alkalibacterium</taxon>
    </lineage>
</organism>
<reference evidence="2 3" key="1">
    <citation type="submission" date="2018-03" db="EMBL/GenBank/DDBJ databases">
        <title>Genomic Encyclopedia of Archaeal and Bacterial Type Strains, Phase II (KMG-II): from individual species to whole genera.</title>
        <authorList>
            <person name="Goeker M."/>
        </authorList>
    </citation>
    <scope>NUCLEOTIDE SEQUENCE [LARGE SCALE GENOMIC DNA]</scope>
    <source>
        <strain evidence="2 3">DSM 13175</strain>
    </source>
</reference>
<feature type="region of interest" description="Disordered" evidence="1">
    <location>
        <begin position="139"/>
        <end position="188"/>
    </location>
</feature>
<dbReference type="EMBL" id="PVTO01000005">
    <property type="protein sequence ID" value="PRY83295.1"/>
    <property type="molecule type" value="Genomic_DNA"/>
</dbReference>
<feature type="compositionally biased region" description="Polar residues" evidence="1">
    <location>
        <begin position="144"/>
        <end position="154"/>
    </location>
</feature>
<gene>
    <name evidence="2" type="ORF">CLV38_10576</name>
</gene>
<name>A0A2T0W9A3_9LACT</name>
<dbReference type="RefSeq" id="WP_106191788.1">
    <property type="nucleotide sequence ID" value="NZ_PVTO01000005.1"/>
</dbReference>
<dbReference type="OrthoDB" id="2334846at2"/>
<feature type="compositionally biased region" description="Acidic residues" evidence="1">
    <location>
        <begin position="162"/>
        <end position="172"/>
    </location>
</feature>
<comment type="caution">
    <text evidence="2">The sequence shown here is derived from an EMBL/GenBank/DDBJ whole genome shotgun (WGS) entry which is preliminary data.</text>
</comment>
<proteinExistence type="predicted"/>